<proteinExistence type="predicted"/>
<dbReference type="SUPFAM" id="SSF143100">
    <property type="entry name" value="TTHA1013/TTHA0281-like"/>
    <property type="match status" value="1"/>
</dbReference>
<dbReference type="EMBL" id="NQOU01000002">
    <property type="protein sequence ID" value="RII83365.1"/>
    <property type="molecule type" value="Genomic_DNA"/>
</dbReference>
<dbReference type="Gene3D" id="3.30.2390.10">
    <property type="entry name" value="TTHA1013-like"/>
    <property type="match status" value="1"/>
</dbReference>
<evidence type="ECO:0000259" key="1">
    <source>
        <dbReference type="Pfam" id="PF08972"/>
    </source>
</evidence>
<dbReference type="Proteomes" id="UP000266483">
    <property type="component" value="Unassembled WGS sequence"/>
</dbReference>
<accession>A0ABX9MWL1</accession>
<organism evidence="2 3">
    <name type="scientific">Neopusillimonas maritima</name>
    <dbReference type="NCBI Taxonomy" id="2026239"/>
    <lineage>
        <taxon>Bacteria</taxon>
        <taxon>Pseudomonadati</taxon>
        <taxon>Pseudomonadota</taxon>
        <taxon>Betaproteobacteria</taxon>
        <taxon>Burkholderiales</taxon>
        <taxon>Alcaligenaceae</taxon>
        <taxon>Neopusillimonas</taxon>
    </lineage>
</organism>
<feature type="domain" description="DUF1902" evidence="1">
    <location>
        <begin position="52"/>
        <end position="91"/>
    </location>
</feature>
<sequence>MCDFYDAFNPFQLAPNAKLYLIGLLRGKIMYPIGYPFWKLAARCGITIRIPVNVERDTQAQVYIATSPKLPGLVVEASSLDELRAEVIDVASMLIVTQSPRQIKY</sequence>
<reference evidence="2 3" key="1">
    <citation type="submission" date="2017-08" db="EMBL/GenBank/DDBJ databases">
        <title>Pusillimonas indicus sp. nov., a member of the family Alcaligenaceae isolated from surface seawater.</title>
        <authorList>
            <person name="Li J."/>
        </authorList>
    </citation>
    <scope>NUCLEOTIDE SEQUENCE [LARGE SCALE GENOMIC DNA]</scope>
    <source>
        <strain evidence="2 3">17-4A</strain>
    </source>
</reference>
<name>A0ABX9MWL1_9BURK</name>
<gene>
    <name evidence="2" type="ORF">CJO09_07145</name>
</gene>
<dbReference type="InterPro" id="IPR035069">
    <property type="entry name" value="TTHA1013/TTHA0281-like"/>
</dbReference>
<keyword evidence="3" id="KW-1185">Reference proteome</keyword>
<evidence type="ECO:0000313" key="2">
    <source>
        <dbReference type="EMBL" id="RII83365.1"/>
    </source>
</evidence>
<dbReference type="InterPro" id="IPR015066">
    <property type="entry name" value="DUF1902"/>
</dbReference>
<comment type="caution">
    <text evidence="2">The sequence shown here is derived from an EMBL/GenBank/DDBJ whole genome shotgun (WGS) entry which is preliminary data.</text>
</comment>
<dbReference type="Pfam" id="PF08972">
    <property type="entry name" value="DUF1902"/>
    <property type="match status" value="1"/>
</dbReference>
<evidence type="ECO:0000313" key="3">
    <source>
        <dbReference type="Proteomes" id="UP000266483"/>
    </source>
</evidence>
<protein>
    <recommendedName>
        <fullName evidence="1">DUF1902 domain-containing protein</fullName>
    </recommendedName>
</protein>